<dbReference type="PANTHER" id="PTHR31157">
    <property type="entry name" value="SCP DOMAIN-CONTAINING PROTEIN"/>
    <property type="match status" value="1"/>
</dbReference>
<dbReference type="Proteomes" id="UP000281955">
    <property type="component" value="Unassembled WGS sequence"/>
</dbReference>
<dbReference type="CDD" id="cd05379">
    <property type="entry name" value="CAP_bacterial"/>
    <property type="match status" value="1"/>
</dbReference>
<keyword evidence="1" id="KW-0732">Signal</keyword>
<name>A0A420XJU3_9ACTN</name>
<evidence type="ECO:0000313" key="4">
    <source>
        <dbReference type="Proteomes" id="UP000281955"/>
    </source>
</evidence>
<proteinExistence type="predicted"/>
<dbReference type="PANTHER" id="PTHR31157:SF1">
    <property type="entry name" value="SCP DOMAIN-CONTAINING PROTEIN"/>
    <property type="match status" value="1"/>
</dbReference>
<evidence type="ECO:0000256" key="1">
    <source>
        <dbReference type="SAM" id="SignalP"/>
    </source>
</evidence>
<accession>A0A420XJU3</accession>
<dbReference type="OrthoDB" id="68195at2"/>
<evidence type="ECO:0000259" key="2">
    <source>
        <dbReference type="Pfam" id="PF00188"/>
    </source>
</evidence>
<evidence type="ECO:0000313" key="3">
    <source>
        <dbReference type="EMBL" id="RKS67903.1"/>
    </source>
</evidence>
<dbReference type="InParanoid" id="A0A420XJU3"/>
<protein>
    <submittedName>
        <fullName evidence="3">Uncharacterized protein YkwD</fullName>
    </submittedName>
</protein>
<reference evidence="3 4" key="1">
    <citation type="submission" date="2018-10" db="EMBL/GenBank/DDBJ databases">
        <title>Genomic Encyclopedia of Archaeal and Bacterial Type Strains, Phase II (KMG-II): from individual species to whole genera.</title>
        <authorList>
            <person name="Goeker M."/>
        </authorList>
    </citation>
    <scope>NUCLEOTIDE SEQUENCE [LARGE SCALE GENOMIC DNA]</scope>
    <source>
        <strain evidence="3 4">RP-AC37</strain>
    </source>
</reference>
<dbReference type="RefSeq" id="WP_121195061.1">
    <property type="nucleotide sequence ID" value="NZ_RBWV01000017.1"/>
</dbReference>
<feature type="domain" description="SCP" evidence="2">
    <location>
        <begin position="71"/>
        <end position="171"/>
    </location>
</feature>
<dbReference type="SUPFAM" id="SSF55797">
    <property type="entry name" value="PR-1-like"/>
    <property type="match status" value="1"/>
</dbReference>
<dbReference type="AlphaFoldDB" id="A0A420XJU3"/>
<dbReference type="InterPro" id="IPR014044">
    <property type="entry name" value="CAP_dom"/>
</dbReference>
<gene>
    <name evidence="3" type="ORF">CLV35_3807</name>
</gene>
<comment type="caution">
    <text evidence="3">The sequence shown here is derived from an EMBL/GenBank/DDBJ whole genome shotgun (WGS) entry which is preliminary data.</text>
</comment>
<feature type="chain" id="PRO_5019067435" evidence="1">
    <location>
        <begin position="31"/>
        <end position="182"/>
    </location>
</feature>
<feature type="signal peptide" evidence="1">
    <location>
        <begin position="1"/>
        <end position="30"/>
    </location>
</feature>
<dbReference type="EMBL" id="RBWV01000017">
    <property type="protein sequence ID" value="RKS67903.1"/>
    <property type="molecule type" value="Genomic_DNA"/>
</dbReference>
<dbReference type="Pfam" id="PF00188">
    <property type="entry name" value="CAP"/>
    <property type="match status" value="1"/>
</dbReference>
<dbReference type="Gene3D" id="3.40.33.10">
    <property type="entry name" value="CAP"/>
    <property type="match status" value="1"/>
</dbReference>
<keyword evidence="4" id="KW-1185">Reference proteome</keyword>
<dbReference type="InterPro" id="IPR035940">
    <property type="entry name" value="CAP_sf"/>
</dbReference>
<organism evidence="3 4">
    <name type="scientific">Motilibacter peucedani</name>
    <dbReference type="NCBI Taxonomy" id="598650"/>
    <lineage>
        <taxon>Bacteria</taxon>
        <taxon>Bacillati</taxon>
        <taxon>Actinomycetota</taxon>
        <taxon>Actinomycetes</taxon>
        <taxon>Motilibacterales</taxon>
        <taxon>Motilibacteraceae</taxon>
        <taxon>Motilibacter</taxon>
    </lineage>
</organism>
<sequence>MKRTLAGLAATTAGVAALAAAALTAPGASATPSATTSVANASASITASQNVTPAAVKRARQRAAYSASIVTRVNTLRVSRGLPALTVAEDLTAYATTHSAQMARPHRLAHSTGLAQLCCWRVVGENVAFAASPYKAHVALVHSPKHLANMLDPRYTEVGVGAVSSGGQVWVTEVFRTRAPGR</sequence>